<organism evidence="2">
    <name type="scientific">Bipes canaliculatus</name>
    <name type="common">Four-toed worm lizard</name>
    <dbReference type="NCBI Taxonomy" id="273521"/>
    <lineage>
        <taxon>Eukaryota</taxon>
        <taxon>Metazoa</taxon>
        <taxon>Chordata</taxon>
        <taxon>Craniata</taxon>
        <taxon>Vertebrata</taxon>
        <taxon>Euteleostomi</taxon>
        <taxon>Lepidosauria</taxon>
        <taxon>Squamata</taxon>
        <taxon>Bifurcata</taxon>
        <taxon>Unidentata</taxon>
        <taxon>Episquamata</taxon>
        <taxon>Laterata</taxon>
        <taxon>Lacertibaenia</taxon>
        <taxon>Amphisbaenia</taxon>
        <taxon>Bipedidae</taxon>
        <taxon>Bipes</taxon>
    </lineage>
</organism>
<dbReference type="AlphaFoldDB" id="K4HG14"/>
<feature type="non-terminal residue" evidence="2">
    <location>
        <position position="186"/>
    </location>
</feature>
<feature type="non-terminal residue" evidence="2">
    <location>
        <position position="1"/>
    </location>
</feature>
<feature type="compositionally biased region" description="Basic and acidic residues" evidence="1">
    <location>
        <begin position="48"/>
        <end position="57"/>
    </location>
</feature>
<reference evidence="2" key="1">
    <citation type="journal article" date="2012" name="Biol. Lett.">
        <title>Resolving the phylogeny of lizards and snakes (Squamata) with extensive sampling of genes and species.</title>
        <authorList>
            <person name="Wiens J.J."/>
            <person name="Hutter C.R."/>
            <person name="Mulcahy D.G."/>
            <person name="Noonan B.P."/>
            <person name="Townsend T.M."/>
            <person name="Sites J.W.Jr."/>
            <person name="Reeder T.W."/>
        </authorList>
    </citation>
    <scope>NUCLEOTIDE SEQUENCE</scope>
</reference>
<proteinExistence type="predicted"/>
<keyword evidence="2" id="KW-0675">Receptor</keyword>
<accession>K4HG14</accession>
<evidence type="ECO:0000313" key="2">
    <source>
        <dbReference type="EMBL" id="AFR13234.1"/>
    </source>
</evidence>
<evidence type="ECO:0000256" key="1">
    <source>
        <dbReference type="SAM" id="MobiDB-lite"/>
    </source>
</evidence>
<gene>
    <name evidence="2" type="primary">PRLR</name>
</gene>
<name>K4HG14_BIPCA</name>
<dbReference type="EMBL" id="JN880811">
    <property type="protein sequence ID" value="AFR13234.1"/>
    <property type="molecule type" value="Genomic_DNA"/>
</dbReference>
<feature type="region of interest" description="Disordered" evidence="1">
    <location>
        <begin position="1"/>
        <end position="89"/>
    </location>
</feature>
<sequence>SNEKSCFNKNMKLAHQETDSDSGRGSCESPSLLSEKHKEAKNLLLELKMPDASEVQRDAQTNSIQGPPKGDPKELPLFSTGGPRPSTWPAVQLPNCQTSKCSYHDTVDVCKITLSAMDINRSSVLMGSEEGKCHSQHPKLMKTLSERKQVKLEEAPHLPLNALQDQGGLCFLPPKRSLLLPTKPMD</sequence>
<protein>
    <submittedName>
        <fullName evidence="2">Prolactin receptor</fullName>
    </submittedName>
</protein>